<evidence type="ECO:0000256" key="2">
    <source>
        <dbReference type="ARBA" id="ARBA00023315"/>
    </source>
</evidence>
<dbReference type="InterPro" id="IPR000182">
    <property type="entry name" value="GNAT_dom"/>
</dbReference>
<dbReference type="InterPro" id="IPR016181">
    <property type="entry name" value="Acyl_CoA_acyltransferase"/>
</dbReference>
<dbReference type="Gene3D" id="3.40.630.30">
    <property type="match status" value="1"/>
</dbReference>
<keyword evidence="1 4" id="KW-0808">Transferase</keyword>
<dbReference type="Pfam" id="PF00583">
    <property type="entry name" value="Acetyltransf_1"/>
    <property type="match status" value="1"/>
</dbReference>
<name>A0A7H0GUF3_9BACT</name>
<dbReference type="PANTHER" id="PTHR43420:SF47">
    <property type="entry name" value="N-ACETYLTRANSFERASE DOMAIN-CONTAINING PROTEIN"/>
    <property type="match status" value="1"/>
</dbReference>
<dbReference type="PANTHER" id="PTHR43420">
    <property type="entry name" value="ACETYLTRANSFERASE"/>
    <property type="match status" value="1"/>
</dbReference>
<dbReference type="KEGG" id="hqi:H9L05_18650"/>
<accession>A0A7H0GUF3</accession>
<organism evidence="4 5">
    <name type="scientific">Hymenobacter qilianensis</name>
    <dbReference type="NCBI Taxonomy" id="1385715"/>
    <lineage>
        <taxon>Bacteria</taxon>
        <taxon>Pseudomonadati</taxon>
        <taxon>Bacteroidota</taxon>
        <taxon>Cytophagia</taxon>
        <taxon>Cytophagales</taxon>
        <taxon>Hymenobacteraceae</taxon>
        <taxon>Hymenobacter</taxon>
    </lineage>
</organism>
<dbReference type="GO" id="GO:0016747">
    <property type="term" value="F:acyltransferase activity, transferring groups other than amino-acyl groups"/>
    <property type="evidence" value="ECO:0007669"/>
    <property type="project" value="InterPro"/>
</dbReference>
<dbReference type="SUPFAM" id="SSF55729">
    <property type="entry name" value="Acyl-CoA N-acyltransferases (Nat)"/>
    <property type="match status" value="1"/>
</dbReference>
<dbReference type="EMBL" id="CP060784">
    <property type="protein sequence ID" value="QNP51919.1"/>
    <property type="molecule type" value="Genomic_DNA"/>
</dbReference>
<evidence type="ECO:0000259" key="3">
    <source>
        <dbReference type="PROSITE" id="PS51186"/>
    </source>
</evidence>
<keyword evidence="5" id="KW-1185">Reference proteome</keyword>
<reference evidence="4 5" key="1">
    <citation type="submission" date="2020-08" db="EMBL/GenBank/DDBJ databases">
        <title>Genome sequence of Hymenobacter qilianensis JCM 19763T.</title>
        <authorList>
            <person name="Hyun D.-W."/>
            <person name="Bae J.-W."/>
        </authorList>
    </citation>
    <scope>NUCLEOTIDE SEQUENCE [LARGE SCALE GENOMIC DNA]</scope>
    <source>
        <strain evidence="4 5">JCM 19763</strain>
    </source>
</reference>
<evidence type="ECO:0000313" key="4">
    <source>
        <dbReference type="EMBL" id="QNP51919.1"/>
    </source>
</evidence>
<dbReference type="PROSITE" id="PS51186">
    <property type="entry name" value="GNAT"/>
    <property type="match status" value="1"/>
</dbReference>
<protein>
    <submittedName>
        <fullName evidence="4">GNAT family N-acetyltransferase</fullName>
    </submittedName>
</protein>
<evidence type="ECO:0000313" key="5">
    <source>
        <dbReference type="Proteomes" id="UP000516093"/>
    </source>
</evidence>
<gene>
    <name evidence="4" type="ORF">H9L05_18650</name>
</gene>
<dbReference type="InterPro" id="IPR050680">
    <property type="entry name" value="YpeA/RimI_acetyltransf"/>
</dbReference>
<sequence length="162" mass="18926">MVSTDAKLIAHPVLEFTSAQVTDAMNRSFEEYMVPMVFTPATFERRFRGEHLDAEASKLWFRGEELIGVVFIARRGWTSRVAAMGVVREERGKQYGHQMLQAAIDEAMARRDRSMLLEVFVANERARRLYERLGFRNERELFHFRLVPTPKSPQTRAGNYRR</sequence>
<proteinExistence type="predicted"/>
<dbReference type="Proteomes" id="UP000516093">
    <property type="component" value="Chromosome"/>
</dbReference>
<evidence type="ECO:0000256" key="1">
    <source>
        <dbReference type="ARBA" id="ARBA00022679"/>
    </source>
</evidence>
<keyword evidence="2" id="KW-0012">Acyltransferase</keyword>
<dbReference type="AlphaFoldDB" id="A0A7H0GUF3"/>
<feature type="domain" description="N-acetyltransferase" evidence="3">
    <location>
        <begin position="8"/>
        <end position="156"/>
    </location>
</feature>
<dbReference type="RefSeq" id="WP_187732187.1">
    <property type="nucleotide sequence ID" value="NZ_BMFN01000002.1"/>
</dbReference>